<dbReference type="InterPro" id="IPR040902">
    <property type="entry name" value="AHJR-like"/>
</dbReference>
<dbReference type="EMBL" id="JAAVJL010000001">
    <property type="protein sequence ID" value="NMF56860.1"/>
    <property type="molecule type" value="Genomic_DNA"/>
</dbReference>
<reference evidence="2 3" key="1">
    <citation type="submission" date="2020-03" db="EMBL/GenBank/DDBJ databases">
        <title>Draft Genome Sequence of 2-Methylisoborneol Producing Pseudanabaena yagii Strain GIHE-NHR1 Isolated from North Han River in South Korea.</title>
        <authorList>
            <person name="Jeong J."/>
        </authorList>
    </citation>
    <scope>NUCLEOTIDE SEQUENCE [LARGE SCALE GENOMIC DNA]</scope>
    <source>
        <strain evidence="2 3">GIHE-NHR1</strain>
    </source>
</reference>
<dbReference type="Proteomes" id="UP000738376">
    <property type="component" value="Unassembled WGS sequence"/>
</dbReference>
<comment type="caution">
    <text evidence="2">The sequence shown here is derived from an EMBL/GenBank/DDBJ whole genome shotgun (WGS) entry which is preliminary data.</text>
</comment>
<evidence type="ECO:0000313" key="3">
    <source>
        <dbReference type="Proteomes" id="UP000738376"/>
    </source>
</evidence>
<feature type="domain" description="REase AHJR-like" evidence="1">
    <location>
        <begin position="14"/>
        <end position="114"/>
    </location>
</feature>
<name>A0ABX1LMX5_9CYAN</name>
<evidence type="ECO:0000259" key="1">
    <source>
        <dbReference type="Pfam" id="PF18743"/>
    </source>
</evidence>
<accession>A0ABX1LMX5</accession>
<organism evidence="2 3">
    <name type="scientific">Pseudanabaena yagii GIHE-NHR1</name>
    <dbReference type="NCBI Taxonomy" id="2722753"/>
    <lineage>
        <taxon>Bacteria</taxon>
        <taxon>Bacillati</taxon>
        <taxon>Cyanobacteriota</taxon>
        <taxon>Cyanophyceae</taxon>
        <taxon>Pseudanabaenales</taxon>
        <taxon>Pseudanabaenaceae</taxon>
        <taxon>Pseudanabaena</taxon>
        <taxon>Pseudanabaena yagii</taxon>
    </lineage>
</organism>
<dbReference type="RefSeq" id="WP_169361967.1">
    <property type="nucleotide sequence ID" value="NZ_JAAVJL010000001.1"/>
</dbReference>
<protein>
    <recommendedName>
        <fullName evidence="1">REase AHJR-like domain-containing protein</fullName>
    </recommendedName>
</protein>
<gene>
    <name evidence="2" type="ORF">HC246_02225</name>
</gene>
<evidence type="ECO:0000313" key="2">
    <source>
        <dbReference type="EMBL" id="NMF56860.1"/>
    </source>
</evidence>
<proteinExistence type="predicted"/>
<keyword evidence="3" id="KW-1185">Reference proteome</keyword>
<dbReference type="Pfam" id="PF18743">
    <property type="entry name" value="AHJR-like"/>
    <property type="match status" value="1"/>
</dbReference>
<sequence>MCVDRISINSLLKQKVSECYISQGYEVIQHPHIHQLPFALSLDLSSYAPDLLVKISDQHGLVITIADFATNLPISSYCKIARAIAEHSGWRFLLITGEDATPIAEEDIADPKLTRSQILHRKERIAKLISIGEHEPAFLALWIFAEVLMRRHARQVSIPIDRMPTILMIQHLYAQSEISGDQFERAIALNEIRNRVAHGFPVKSVNLNEAIEKLLNLVDEFIAAEKH</sequence>